<dbReference type="AlphaFoldDB" id="A0AAN6N564"/>
<accession>A0AAN6N564</accession>
<dbReference type="EMBL" id="MU853841">
    <property type="protein sequence ID" value="KAK3937958.1"/>
    <property type="molecule type" value="Genomic_DNA"/>
</dbReference>
<protein>
    <recommendedName>
        <fullName evidence="3">Apple domain-containing protein</fullName>
    </recommendedName>
</protein>
<comment type="caution">
    <text evidence="4">The sequence shown here is derived from an EMBL/GenBank/DDBJ whole genome shotgun (WGS) entry which is preliminary data.</text>
</comment>
<evidence type="ECO:0000256" key="1">
    <source>
        <dbReference type="SAM" id="MobiDB-lite"/>
    </source>
</evidence>
<dbReference type="InterPro" id="IPR003609">
    <property type="entry name" value="Pan_app"/>
</dbReference>
<name>A0AAN6N564_9PEZI</name>
<proteinExistence type="predicted"/>
<keyword evidence="2" id="KW-0472">Membrane</keyword>
<dbReference type="Pfam" id="PF14295">
    <property type="entry name" value="PAN_4"/>
    <property type="match status" value="1"/>
</dbReference>
<reference evidence="5" key="1">
    <citation type="journal article" date="2023" name="Mol. Phylogenet. Evol.">
        <title>Genome-scale phylogeny and comparative genomics of the fungal order Sordariales.</title>
        <authorList>
            <person name="Hensen N."/>
            <person name="Bonometti L."/>
            <person name="Westerberg I."/>
            <person name="Brannstrom I.O."/>
            <person name="Guillou S."/>
            <person name="Cros-Aarteil S."/>
            <person name="Calhoun S."/>
            <person name="Haridas S."/>
            <person name="Kuo A."/>
            <person name="Mondo S."/>
            <person name="Pangilinan J."/>
            <person name="Riley R."/>
            <person name="LaButti K."/>
            <person name="Andreopoulos B."/>
            <person name="Lipzen A."/>
            <person name="Chen C."/>
            <person name="Yan M."/>
            <person name="Daum C."/>
            <person name="Ng V."/>
            <person name="Clum A."/>
            <person name="Steindorff A."/>
            <person name="Ohm R.A."/>
            <person name="Martin F."/>
            <person name="Silar P."/>
            <person name="Natvig D.O."/>
            <person name="Lalanne C."/>
            <person name="Gautier V."/>
            <person name="Ament-Velasquez S.L."/>
            <person name="Kruys A."/>
            <person name="Hutchinson M.I."/>
            <person name="Powell A.J."/>
            <person name="Barry K."/>
            <person name="Miller A.N."/>
            <person name="Grigoriev I.V."/>
            <person name="Debuchy R."/>
            <person name="Gladieux P."/>
            <person name="Hiltunen Thoren M."/>
            <person name="Johannesson H."/>
        </authorList>
    </citation>
    <scope>NUCLEOTIDE SEQUENCE [LARGE SCALE GENOMIC DNA]</scope>
    <source>
        <strain evidence="5">CBS 340.73</strain>
    </source>
</reference>
<feature type="region of interest" description="Disordered" evidence="1">
    <location>
        <begin position="1"/>
        <end position="73"/>
    </location>
</feature>
<evidence type="ECO:0000259" key="3">
    <source>
        <dbReference type="Pfam" id="PF14295"/>
    </source>
</evidence>
<evidence type="ECO:0000256" key="2">
    <source>
        <dbReference type="SAM" id="Phobius"/>
    </source>
</evidence>
<sequence length="254" mass="26605">MDHRHEPALQQSGQGINGGSGSYYPSGGVGTVPEKPQPNQYQYQDHQYQNQQQDPHYISQYPPGAHSHNASAQPTTLGMKRSVFLGILAVSTILLACIIGLGAGLGVSQRNLHQAQTDLMKAQADASAAATTVFTTASPTTTSSSASATATASEIECPASNNTFYISSNSGKKFERFCGLDYSGNGQAVDIGNVKTDSMDACIDACAAKSNCTGCGWGVISGDTGNQHSCWMKSNLTKSHNATADWGFAVLLSS</sequence>
<evidence type="ECO:0000313" key="5">
    <source>
        <dbReference type="Proteomes" id="UP001303473"/>
    </source>
</evidence>
<organism evidence="4 5">
    <name type="scientific">Diplogelasinospora grovesii</name>
    <dbReference type="NCBI Taxonomy" id="303347"/>
    <lineage>
        <taxon>Eukaryota</taxon>
        <taxon>Fungi</taxon>
        <taxon>Dikarya</taxon>
        <taxon>Ascomycota</taxon>
        <taxon>Pezizomycotina</taxon>
        <taxon>Sordariomycetes</taxon>
        <taxon>Sordariomycetidae</taxon>
        <taxon>Sordariales</taxon>
        <taxon>Diplogelasinosporaceae</taxon>
        <taxon>Diplogelasinospora</taxon>
    </lineage>
</organism>
<feature type="domain" description="Apple" evidence="3">
    <location>
        <begin position="186"/>
        <end position="233"/>
    </location>
</feature>
<gene>
    <name evidence="4" type="ORF">QBC46DRAFT_391318</name>
</gene>
<dbReference type="Gene3D" id="3.50.4.10">
    <property type="entry name" value="Hepatocyte Growth Factor"/>
    <property type="match status" value="1"/>
</dbReference>
<evidence type="ECO:0000313" key="4">
    <source>
        <dbReference type="EMBL" id="KAK3937958.1"/>
    </source>
</evidence>
<dbReference type="Proteomes" id="UP001303473">
    <property type="component" value="Unassembled WGS sequence"/>
</dbReference>
<keyword evidence="5" id="KW-1185">Reference proteome</keyword>
<feature type="transmembrane region" description="Helical" evidence="2">
    <location>
        <begin position="83"/>
        <end position="107"/>
    </location>
</feature>
<keyword evidence="2" id="KW-0812">Transmembrane</keyword>
<feature type="compositionally biased region" description="Low complexity" evidence="1">
    <location>
        <begin position="37"/>
        <end position="57"/>
    </location>
</feature>
<keyword evidence="2" id="KW-1133">Transmembrane helix</keyword>